<dbReference type="GO" id="GO:0005737">
    <property type="term" value="C:cytoplasm"/>
    <property type="evidence" value="ECO:0007669"/>
    <property type="project" value="UniProtKB-SubCell"/>
</dbReference>
<dbReference type="HOGENOM" id="CLU_025113_3_1_2"/>
<dbReference type="Gene3D" id="3.30.930.10">
    <property type="entry name" value="Bira Bifunctional Protein, Domain 2"/>
    <property type="match status" value="1"/>
</dbReference>
<dbReference type="Gene3D" id="3.40.50.800">
    <property type="entry name" value="Anticodon-binding domain"/>
    <property type="match status" value="1"/>
</dbReference>
<comment type="subcellular location">
    <subcellularLocation>
        <location evidence="4">Cytoplasm</location>
    </subcellularLocation>
</comment>
<dbReference type="EMBL" id="CP002098">
    <property type="protein sequence ID" value="ADM26914.1"/>
    <property type="molecule type" value="Genomic_DNA"/>
</dbReference>
<dbReference type="Pfam" id="PF13393">
    <property type="entry name" value="tRNA-synt_His"/>
    <property type="match status" value="1"/>
</dbReference>
<dbReference type="HAMAP" id="MF_00127">
    <property type="entry name" value="His_tRNA_synth"/>
    <property type="match status" value="1"/>
</dbReference>
<dbReference type="CDD" id="cd00773">
    <property type="entry name" value="HisRS-like_core"/>
    <property type="match status" value="1"/>
</dbReference>
<evidence type="ECO:0000256" key="1">
    <source>
        <dbReference type="ARBA" id="ARBA00008226"/>
    </source>
</evidence>
<comment type="catalytic activity">
    <reaction evidence="3 4">
        <text>tRNA(His) + L-histidine + ATP = L-histidyl-tRNA(His) + AMP + diphosphate + H(+)</text>
        <dbReference type="Rhea" id="RHEA:17313"/>
        <dbReference type="Rhea" id="RHEA-COMP:9665"/>
        <dbReference type="Rhea" id="RHEA-COMP:9689"/>
        <dbReference type="ChEBI" id="CHEBI:15378"/>
        <dbReference type="ChEBI" id="CHEBI:30616"/>
        <dbReference type="ChEBI" id="CHEBI:33019"/>
        <dbReference type="ChEBI" id="CHEBI:57595"/>
        <dbReference type="ChEBI" id="CHEBI:78442"/>
        <dbReference type="ChEBI" id="CHEBI:78527"/>
        <dbReference type="ChEBI" id="CHEBI:456215"/>
        <dbReference type="EC" id="6.1.1.21"/>
    </reaction>
</comment>
<evidence type="ECO:0000313" key="8">
    <source>
        <dbReference type="Proteomes" id="UP000001304"/>
    </source>
</evidence>
<evidence type="ECO:0000256" key="2">
    <source>
        <dbReference type="ARBA" id="ARBA00022741"/>
    </source>
</evidence>
<dbReference type="InterPro" id="IPR041715">
    <property type="entry name" value="HisRS-like_core"/>
</dbReference>
<dbReference type="InterPro" id="IPR036621">
    <property type="entry name" value="Anticodon-bd_dom_sf"/>
</dbReference>
<dbReference type="GO" id="GO:0006427">
    <property type="term" value="P:histidyl-tRNA aminoacylation"/>
    <property type="evidence" value="ECO:0007669"/>
    <property type="project" value="UniProtKB-UniRule"/>
</dbReference>
<sequence>MKELIEPLRGFRDYIPPDSDIITWICDSFKIIVKRFGYKEIKTPTLENFKLFALKSGEEIRESMFVFKDKAEREVALRPEVTPSVIRVYLRELRNIPKPLRLFYIANVFRYDEPQFGRYREFTQAGVEILGADGLNYDVELIEILEEFYDSIGIKERMYKVNNVAIFRELAKRARLNEDEIERMFHFLDKGRFNDVINIFKEKGAVKEAQVIEYLYRERQRDITAIINMLEGYNEYKEIQKHVETLMRYIDMGKAIGAKIYVDPAFARGIAYYTGIIFEVMVPNMSISIAGGGRYDNLTTVYGGEELSSTGFAIGVERTFLALRNNIEIDLGYPKTLVLLLSNDIEGFTKMYNVVKMLRRQGISIQFEVLESAQRLSRWLEYASKQGFNYVIIVGRKEMEKNVVVIRDMKKWTQEEVPLDMLREFLVKK</sequence>
<comment type="similarity">
    <text evidence="1 4">Belongs to the class-II aminoacyl-tRNA synthetase family.</text>
</comment>
<dbReference type="GO" id="GO:0005524">
    <property type="term" value="F:ATP binding"/>
    <property type="evidence" value="ECO:0007669"/>
    <property type="project" value="UniProtKB-UniRule"/>
</dbReference>
<dbReference type="InterPro" id="IPR045864">
    <property type="entry name" value="aa-tRNA-synth_II/BPL/LPL"/>
</dbReference>
<dbReference type="SUPFAM" id="SSF52954">
    <property type="entry name" value="Class II aaRS ABD-related"/>
    <property type="match status" value="1"/>
</dbReference>
<protein>
    <recommendedName>
        <fullName evidence="4">Histidine--tRNA ligase</fullName>
        <ecNumber evidence="4">6.1.1.21</ecNumber>
    </recommendedName>
    <alternativeName>
        <fullName evidence="4">Histidyl-tRNA synthetase</fullName>
        <shortName evidence="4">HisRS</shortName>
    </alternativeName>
</protein>
<feature type="binding site" evidence="5">
    <location>
        <position position="124"/>
    </location>
    <ligand>
        <name>L-histidine</name>
        <dbReference type="ChEBI" id="CHEBI:57595"/>
    </ligand>
</feature>
<evidence type="ECO:0000256" key="4">
    <source>
        <dbReference type="HAMAP-Rule" id="MF_00127"/>
    </source>
</evidence>
<proteinExistence type="inferred from homology"/>
<name>E0SPH1_IGNAA</name>
<dbReference type="SUPFAM" id="SSF55681">
    <property type="entry name" value="Class II aaRS and biotin synthetases"/>
    <property type="match status" value="1"/>
</dbReference>
<keyword evidence="4" id="KW-0648">Protein biosynthesis</keyword>
<dbReference type="InterPro" id="IPR015807">
    <property type="entry name" value="His-tRNA-ligase"/>
</dbReference>
<dbReference type="PIRSF" id="PIRSF001549">
    <property type="entry name" value="His-tRNA_synth"/>
    <property type="match status" value="1"/>
</dbReference>
<keyword evidence="2 4" id="KW-0547">Nucleotide-binding</keyword>
<dbReference type="PROSITE" id="PS50862">
    <property type="entry name" value="AA_TRNA_LIGASE_II"/>
    <property type="match status" value="1"/>
</dbReference>
<dbReference type="AlphaFoldDB" id="E0SPH1"/>
<evidence type="ECO:0000313" key="7">
    <source>
        <dbReference type="EMBL" id="ADM26914.1"/>
    </source>
</evidence>
<dbReference type="GO" id="GO:0004821">
    <property type="term" value="F:histidine-tRNA ligase activity"/>
    <property type="evidence" value="ECO:0007669"/>
    <property type="project" value="UniProtKB-UniRule"/>
</dbReference>
<feature type="domain" description="Aminoacyl-transfer RNA synthetases class-II family profile" evidence="6">
    <location>
        <begin position="30"/>
        <end position="334"/>
    </location>
</feature>
<keyword evidence="4" id="KW-0067">ATP-binding</keyword>
<feature type="binding site" evidence="5">
    <location>
        <position position="128"/>
    </location>
    <ligand>
        <name>L-histidine</name>
        <dbReference type="ChEBI" id="CHEBI:57595"/>
    </ligand>
</feature>
<evidence type="ECO:0000259" key="6">
    <source>
        <dbReference type="PROSITE" id="PS50862"/>
    </source>
</evidence>
<dbReference type="PANTHER" id="PTHR43707:SF1">
    <property type="entry name" value="HISTIDINE--TRNA LIGASE, MITOCHONDRIAL-RELATED"/>
    <property type="match status" value="1"/>
</dbReference>
<feature type="binding site" evidence="5">
    <location>
        <position position="268"/>
    </location>
    <ligand>
        <name>L-histidine</name>
        <dbReference type="ChEBI" id="CHEBI:57595"/>
    </ligand>
</feature>
<dbReference type="EC" id="6.1.1.21" evidence="4"/>
<evidence type="ECO:0000256" key="3">
    <source>
        <dbReference type="ARBA" id="ARBA00047639"/>
    </source>
</evidence>
<gene>
    <name evidence="4" type="primary">hisS</name>
    <name evidence="7" type="ordered locus">Igag_0061</name>
</gene>
<keyword evidence="4 7" id="KW-0030">Aminoacyl-tRNA synthetase</keyword>
<dbReference type="InterPro" id="IPR004516">
    <property type="entry name" value="HisRS/HisZ"/>
</dbReference>
<feature type="binding site" evidence="5">
    <location>
        <begin position="272"/>
        <end position="273"/>
    </location>
    <ligand>
        <name>L-histidine</name>
        <dbReference type="ChEBI" id="CHEBI:57595"/>
    </ligand>
</feature>
<dbReference type="NCBIfam" id="TIGR00442">
    <property type="entry name" value="hisS"/>
    <property type="match status" value="1"/>
</dbReference>
<reference evidence="7 8" key="1">
    <citation type="journal article" date="2010" name="Stand. Genomic Sci.">
        <title>Complete genome sequence of Ignisphaera aggregans type strain (AQ1.S1).</title>
        <authorList>
            <person name="Goker M."/>
            <person name="Held B."/>
            <person name="Lapidus A."/>
            <person name="Nolan M."/>
            <person name="Spring S."/>
            <person name="Yasawong M."/>
            <person name="Lucas S."/>
            <person name="Glavina Del Rio T."/>
            <person name="Tice H."/>
            <person name="Cheng J.F."/>
            <person name="Goodwin L."/>
            <person name="Tapia R."/>
            <person name="Pitluck S."/>
            <person name="Liolios K."/>
            <person name="Ivanova N."/>
            <person name="Mavromatis K."/>
            <person name="Mikhailova N."/>
            <person name="Pati A."/>
            <person name="Chen A."/>
            <person name="Palaniappan K."/>
            <person name="Brambilla E."/>
            <person name="Land M."/>
            <person name="Hauser L."/>
            <person name="Chang Y.J."/>
            <person name="Jeffries C.D."/>
            <person name="Brettin T."/>
            <person name="Detter J.C."/>
            <person name="Han C."/>
            <person name="Rohde M."/>
            <person name="Sikorski J."/>
            <person name="Woyke T."/>
            <person name="Bristow J."/>
            <person name="Eisen J.A."/>
            <person name="Markowitz V."/>
            <person name="Hugenholtz P."/>
            <person name="Kyrpides N.C."/>
            <person name="Klenk H.P."/>
        </authorList>
    </citation>
    <scope>NUCLEOTIDE SEQUENCE [LARGE SCALE GENOMIC DNA]</scope>
    <source>
        <strain evidence="8">DSM 17230 / JCM 13409 / AQ1.S1</strain>
    </source>
</reference>
<dbReference type="Proteomes" id="UP000001304">
    <property type="component" value="Chromosome"/>
</dbReference>
<dbReference type="PANTHER" id="PTHR43707">
    <property type="entry name" value="HISTIDYL-TRNA SYNTHETASE"/>
    <property type="match status" value="1"/>
</dbReference>
<dbReference type="STRING" id="583356.Igag_0061"/>
<keyword evidence="4 7" id="KW-0436">Ligase</keyword>
<accession>E0SPH1</accession>
<dbReference type="Pfam" id="PF03129">
    <property type="entry name" value="HGTP_anticodon"/>
    <property type="match status" value="1"/>
</dbReference>
<feature type="binding site" evidence="5">
    <location>
        <begin position="80"/>
        <end position="82"/>
    </location>
    <ligand>
        <name>L-histidine</name>
        <dbReference type="ChEBI" id="CHEBI:57595"/>
    </ligand>
</feature>
<evidence type="ECO:0000256" key="5">
    <source>
        <dbReference type="PIRSR" id="PIRSR001549-1"/>
    </source>
</evidence>
<dbReference type="KEGG" id="iag:Igag_0061"/>
<dbReference type="InterPro" id="IPR006195">
    <property type="entry name" value="aa-tRNA-synth_II"/>
</dbReference>
<feature type="binding site" evidence="5">
    <location>
        <position position="110"/>
    </location>
    <ligand>
        <name>L-histidine</name>
        <dbReference type="ChEBI" id="CHEBI:57595"/>
    </ligand>
</feature>
<organism evidence="7 8">
    <name type="scientific">Ignisphaera aggregans (strain DSM 17230 / JCM 13409 / AQ1.S1)</name>
    <dbReference type="NCBI Taxonomy" id="583356"/>
    <lineage>
        <taxon>Archaea</taxon>
        <taxon>Thermoproteota</taxon>
        <taxon>Thermoprotei</taxon>
        <taxon>Desulfurococcales</taxon>
        <taxon>Desulfurococcaceae</taxon>
        <taxon>Ignisphaera</taxon>
    </lineage>
</organism>
<dbReference type="InterPro" id="IPR004154">
    <property type="entry name" value="Anticodon-bd"/>
</dbReference>
<keyword evidence="4" id="KW-0963">Cytoplasm</keyword>
<keyword evidence="8" id="KW-1185">Reference proteome</keyword>